<dbReference type="Proteomes" id="UP000800200">
    <property type="component" value="Unassembled WGS sequence"/>
</dbReference>
<feature type="compositionally biased region" description="Acidic residues" evidence="1">
    <location>
        <begin position="144"/>
        <end position="161"/>
    </location>
</feature>
<sequence>MDALHWDTFLSNSIDYAETRVRRDPNENPETPSHEAPIPCKTCRLSDRLCRRCRQKLKKSSLEFACSHYQPSNFRRSTALPLLGFTKITVPIRQMAQTYGATGKYRVSEHDGMAEPCWESSGDRDESEHYLHLDDYIESKDKSESEDEDKNENEKEEEDDTLPTNLPLVDLPTPRYMRATMLPPPQQQPCLHFMSERGQSRVVFTVSYARGTGSALGIFAPPEIGDSLWHRIWSWWVSREQHSWTYYFQATQLTELVCETLEGLWKTRNRLDDID</sequence>
<feature type="region of interest" description="Disordered" evidence="1">
    <location>
        <begin position="135"/>
        <end position="168"/>
    </location>
</feature>
<evidence type="ECO:0000256" key="1">
    <source>
        <dbReference type="SAM" id="MobiDB-lite"/>
    </source>
</evidence>
<reference evidence="2" key="1">
    <citation type="journal article" date="2020" name="Stud. Mycol.">
        <title>101 Dothideomycetes genomes: a test case for predicting lifestyles and emergence of pathogens.</title>
        <authorList>
            <person name="Haridas S."/>
            <person name="Albert R."/>
            <person name="Binder M."/>
            <person name="Bloem J."/>
            <person name="Labutti K."/>
            <person name="Salamov A."/>
            <person name="Andreopoulos B."/>
            <person name="Baker S."/>
            <person name="Barry K."/>
            <person name="Bills G."/>
            <person name="Bluhm B."/>
            <person name="Cannon C."/>
            <person name="Castanera R."/>
            <person name="Culley D."/>
            <person name="Daum C."/>
            <person name="Ezra D."/>
            <person name="Gonzalez J."/>
            <person name="Henrissat B."/>
            <person name="Kuo A."/>
            <person name="Liang C."/>
            <person name="Lipzen A."/>
            <person name="Lutzoni F."/>
            <person name="Magnuson J."/>
            <person name="Mondo S."/>
            <person name="Nolan M."/>
            <person name="Ohm R."/>
            <person name="Pangilinan J."/>
            <person name="Park H.-J."/>
            <person name="Ramirez L."/>
            <person name="Alfaro M."/>
            <person name="Sun H."/>
            <person name="Tritt A."/>
            <person name="Yoshinaga Y."/>
            <person name="Zwiers L.-H."/>
            <person name="Turgeon B."/>
            <person name="Goodwin S."/>
            <person name="Spatafora J."/>
            <person name="Crous P."/>
            <person name="Grigoriev I."/>
        </authorList>
    </citation>
    <scope>NUCLEOTIDE SEQUENCE</scope>
    <source>
        <strain evidence="2">CBS 207.26</strain>
    </source>
</reference>
<keyword evidence="3" id="KW-1185">Reference proteome</keyword>
<organism evidence="2 3">
    <name type="scientific">Zopfia rhizophila CBS 207.26</name>
    <dbReference type="NCBI Taxonomy" id="1314779"/>
    <lineage>
        <taxon>Eukaryota</taxon>
        <taxon>Fungi</taxon>
        <taxon>Dikarya</taxon>
        <taxon>Ascomycota</taxon>
        <taxon>Pezizomycotina</taxon>
        <taxon>Dothideomycetes</taxon>
        <taxon>Dothideomycetes incertae sedis</taxon>
        <taxon>Zopfiaceae</taxon>
        <taxon>Zopfia</taxon>
    </lineage>
</organism>
<gene>
    <name evidence="2" type="ORF">K469DRAFT_750737</name>
</gene>
<evidence type="ECO:0000313" key="2">
    <source>
        <dbReference type="EMBL" id="KAF2184900.1"/>
    </source>
</evidence>
<protein>
    <submittedName>
        <fullName evidence="2">Uncharacterized protein</fullName>
    </submittedName>
</protein>
<dbReference type="OrthoDB" id="4845627at2759"/>
<dbReference type="AlphaFoldDB" id="A0A6A6E413"/>
<accession>A0A6A6E413</accession>
<evidence type="ECO:0000313" key="3">
    <source>
        <dbReference type="Proteomes" id="UP000800200"/>
    </source>
</evidence>
<dbReference type="EMBL" id="ML994636">
    <property type="protein sequence ID" value="KAF2184900.1"/>
    <property type="molecule type" value="Genomic_DNA"/>
</dbReference>
<name>A0A6A6E413_9PEZI</name>
<proteinExistence type="predicted"/>